<dbReference type="Proteomes" id="UP001241377">
    <property type="component" value="Unassembled WGS sequence"/>
</dbReference>
<reference evidence="1" key="1">
    <citation type="submission" date="2023-04" db="EMBL/GenBank/DDBJ databases">
        <title>Draft Genome sequencing of Naganishia species isolated from polar environments using Oxford Nanopore Technology.</title>
        <authorList>
            <person name="Leo P."/>
            <person name="Venkateswaran K."/>
        </authorList>
    </citation>
    <scope>NUCLEOTIDE SEQUENCE</scope>
    <source>
        <strain evidence="1">MNA-CCFEE 5261</strain>
    </source>
</reference>
<sequence>MTHSHPAIETTNLTYRFPLNKKVGLENVSLIIPWGTTNLVIGPNGAGKSTLLRILAGKTLIKQGKLRIGGFDPFEFSMARHEQHNSDINDYITYLGTEWATNPVVKRDIPVKLLISSIGGDRLAERRDELIDIMDLDPDWSMAYISDGERRRVQLVMGLLKPWRLLLLDEVTVDLDVVVRQRLLEFLGRETKKRDCCVIYATHIFDGMSRGWCDRVLHLNAGTITDDISTANINFTTDGPEVKYGENVEIKRAESLHPLALYWLRNDLDERGTRDEEKERAARKNDWDNARDGDYFDKNDKLQQYFKTSRNFT</sequence>
<name>A0ACC2WDN0_9TREE</name>
<evidence type="ECO:0000313" key="2">
    <source>
        <dbReference type="Proteomes" id="UP001241377"/>
    </source>
</evidence>
<proteinExistence type="predicted"/>
<dbReference type="EMBL" id="JASBWR010000018">
    <property type="protein sequence ID" value="KAJ9109460.1"/>
    <property type="molecule type" value="Genomic_DNA"/>
</dbReference>
<gene>
    <name evidence="1" type="ORF">QFC19_002213</name>
</gene>
<protein>
    <submittedName>
        <fullName evidence="1">Uncharacterized protein</fullName>
    </submittedName>
</protein>
<accession>A0ACC2WDN0</accession>
<organism evidence="1 2">
    <name type="scientific">Naganishia cerealis</name>
    <dbReference type="NCBI Taxonomy" id="610337"/>
    <lineage>
        <taxon>Eukaryota</taxon>
        <taxon>Fungi</taxon>
        <taxon>Dikarya</taxon>
        <taxon>Basidiomycota</taxon>
        <taxon>Agaricomycotina</taxon>
        <taxon>Tremellomycetes</taxon>
        <taxon>Filobasidiales</taxon>
        <taxon>Filobasidiaceae</taxon>
        <taxon>Naganishia</taxon>
    </lineage>
</organism>
<keyword evidence="2" id="KW-1185">Reference proteome</keyword>
<comment type="caution">
    <text evidence="1">The sequence shown here is derived from an EMBL/GenBank/DDBJ whole genome shotgun (WGS) entry which is preliminary data.</text>
</comment>
<evidence type="ECO:0000313" key="1">
    <source>
        <dbReference type="EMBL" id="KAJ9109460.1"/>
    </source>
</evidence>